<evidence type="ECO:0000313" key="2">
    <source>
        <dbReference type="Proteomes" id="UP000095059"/>
    </source>
</evidence>
<accession>A0ABX3AVS0</accession>
<evidence type="ECO:0000313" key="1">
    <source>
        <dbReference type="EMBL" id="OEF16223.1"/>
    </source>
</evidence>
<comment type="caution">
    <text evidence="1">The sequence shown here is derived from an EMBL/GenBank/DDBJ whole genome shotgun (WGS) entry which is preliminary data.</text>
</comment>
<gene>
    <name evidence="1" type="ORF">A1Q5_19225</name>
</gene>
<reference evidence="1 2" key="1">
    <citation type="journal article" date="2012" name="Science">
        <title>Ecological populations of bacteria act as socially cohesive units of antibiotic production and resistance.</title>
        <authorList>
            <person name="Cordero O.X."/>
            <person name="Wildschutte H."/>
            <person name="Kirkup B."/>
            <person name="Proehl S."/>
            <person name="Ngo L."/>
            <person name="Hussain F."/>
            <person name="Le Roux F."/>
            <person name="Mincer T."/>
            <person name="Polz M.F."/>
        </authorList>
    </citation>
    <scope>NUCLEOTIDE SEQUENCE [LARGE SCALE GENOMIC DNA]</scope>
    <source>
        <strain evidence="1 2">5S-186</strain>
    </source>
</reference>
<organism evidence="1 2">
    <name type="scientific">Aliivibrio logei 5S-186</name>
    <dbReference type="NCBI Taxonomy" id="626086"/>
    <lineage>
        <taxon>Bacteria</taxon>
        <taxon>Pseudomonadati</taxon>
        <taxon>Pseudomonadota</taxon>
        <taxon>Gammaproteobacteria</taxon>
        <taxon>Vibrionales</taxon>
        <taxon>Vibrionaceae</taxon>
        <taxon>Aliivibrio</taxon>
    </lineage>
</organism>
<sequence>MYSEVKGSMFSNMTKKECNRLKLKYSVNHIDFTFEEAISEAENFLKRKLVDLKSQLELAHENYDAAAYDSDGLMNDSHEVEETLSLVFDLESDIDMNEQQLYCFSEMKIVHLFRAYEITLKKVIKTALPSENEKDFFNWEKLREFCKRNGFDIKSVPSYLEIDQLRLVNNSIKHSSNIDPRVKKNVPQFSDETEFSYATLSRFYSSVREHLLPFLQGIAKGLESHIYDYSEEKINKIVDEYREVMDSSELKLLSERINQAAVNDKVSPLESLRIFAVAKKRT</sequence>
<dbReference type="Proteomes" id="UP000095059">
    <property type="component" value="Unassembled WGS sequence"/>
</dbReference>
<keyword evidence="2" id="KW-1185">Reference proteome</keyword>
<protein>
    <submittedName>
        <fullName evidence="1">Uncharacterized protein</fullName>
    </submittedName>
</protein>
<proteinExistence type="predicted"/>
<dbReference type="EMBL" id="AJYJ02000074">
    <property type="protein sequence ID" value="OEF16223.1"/>
    <property type="molecule type" value="Genomic_DNA"/>
</dbReference>
<name>A0ABX3AVS0_ALILO</name>